<keyword evidence="4" id="KW-1185">Reference proteome</keyword>
<dbReference type="Pfam" id="PF13413">
    <property type="entry name" value="HTH_25"/>
    <property type="match status" value="1"/>
</dbReference>
<feature type="region of interest" description="Disordered" evidence="1">
    <location>
        <begin position="208"/>
        <end position="242"/>
    </location>
</feature>
<organism evidence="3 4">
    <name type="scientific">Longimonas halophila</name>
    <dbReference type="NCBI Taxonomy" id="1469170"/>
    <lineage>
        <taxon>Bacteria</taxon>
        <taxon>Pseudomonadati</taxon>
        <taxon>Rhodothermota</taxon>
        <taxon>Rhodothermia</taxon>
        <taxon>Rhodothermales</taxon>
        <taxon>Salisaetaceae</taxon>
        <taxon>Longimonas</taxon>
    </lineage>
</organism>
<protein>
    <submittedName>
        <fullName evidence="3">Uncharacterized protein</fullName>
    </submittedName>
</protein>
<dbReference type="EMBL" id="PDEP01000006">
    <property type="protein sequence ID" value="PEN07077.1"/>
    <property type="molecule type" value="Genomic_DNA"/>
</dbReference>
<evidence type="ECO:0000256" key="2">
    <source>
        <dbReference type="SAM" id="Phobius"/>
    </source>
</evidence>
<dbReference type="AlphaFoldDB" id="A0A2H3NTD1"/>
<dbReference type="GO" id="GO:0003677">
    <property type="term" value="F:DNA binding"/>
    <property type="evidence" value="ECO:0007669"/>
    <property type="project" value="InterPro"/>
</dbReference>
<evidence type="ECO:0000256" key="1">
    <source>
        <dbReference type="SAM" id="MobiDB-lite"/>
    </source>
</evidence>
<feature type="compositionally biased region" description="Low complexity" evidence="1">
    <location>
        <begin position="165"/>
        <end position="176"/>
    </location>
</feature>
<evidence type="ECO:0000313" key="3">
    <source>
        <dbReference type="EMBL" id="PEN07077.1"/>
    </source>
</evidence>
<proteinExistence type="predicted"/>
<sequence length="348" mass="37799">MNDTSPEASMQRFLADLKRIRETRDVSLADIREATRVSKDVLADFESGALFDRESFNPVYLRSLAKSYARHVGITPASRVLECIKLAQANRYTNELAVEELGEEPRSIAWPDDDEGGEATDKASAPLGTSAFDEEASSSTLPENAGRRWSGIEDTTDAESDEATSSDQASTAASDGSTMTPLLVLAGVLVLLLGGVVWGVMQWNGAAEEPMPPADETEAPAPPPDTTAANEEPAGPPPPVLGDTLYATFYAANGNVNGVRVQRDDDLRRPYWIEEGDAVVLPFADRIVIEEELDQFQFFVNEYPMPVEPLNDQGQRVLTRSSLEAWADTTRETPANNLPAAADTLRIP</sequence>
<feature type="compositionally biased region" description="Acidic residues" evidence="1">
    <location>
        <begin position="154"/>
        <end position="164"/>
    </location>
</feature>
<evidence type="ECO:0000313" key="4">
    <source>
        <dbReference type="Proteomes" id="UP000221024"/>
    </source>
</evidence>
<accession>A0A2H3NTD1</accession>
<keyword evidence="2" id="KW-0812">Transmembrane</keyword>
<feature type="region of interest" description="Disordered" evidence="1">
    <location>
        <begin position="103"/>
        <end position="176"/>
    </location>
</feature>
<dbReference type="InterPro" id="IPR010982">
    <property type="entry name" value="Lambda_DNA-bd_dom_sf"/>
</dbReference>
<feature type="transmembrane region" description="Helical" evidence="2">
    <location>
        <begin position="182"/>
        <end position="201"/>
    </location>
</feature>
<keyword evidence="2" id="KW-0472">Membrane</keyword>
<keyword evidence="2" id="KW-1133">Transmembrane helix</keyword>
<reference evidence="3 4" key="1">
    <citation type="submission" date="2017-10" db="EMBL/GenBank/DDBJ databases">
        <title>Draft genome of Longimonas halophila.</title>
        <authorList>
            <person name="Goh K.M."/>
            <person name="Shamsir M.S."/>
            <person name="Lim S.W."/>
        </authorList>
    </citation>
    <scope>NUCLEOTIDE SEQUENCE [LARGE SCALE GENOMIC DNA]</scope>
    <source>
        <strain evidence="3 4">KCTC 42399</strain>
    </source>
</reference>
<dbReference type="Gene3D" id="1.10.260.40">
    <property type="entry name" value="lambda repressor-like DNA-binding domains"/>
    <property type="match status" value="1"/>
</dbReference>
<gene>
    <name evidence="3" type="ORF">CRI93_08030</name>
</gene>
<comment type="caution">
    <text evidence="3">The sequence shown here is derived from an EMBL/GenBank/DDBJ whole genome shotgun (WGS) entry which is preliminary data.</text>
</comment>
<dbReference type="Proteomes" id="UP000221024">
    <property type="component" value="Unassembled WGS sequence"/>
</dbReference>
<dbReference type="RefSeq" id="WP_098062105.1">
    <property type="nucleotide sequence ID" value="NZ_PDEP01000006.1"/>
</dbReference>
<dbReference type="OrthoDB" id="1523439at2"/>
<name>A0A2H3NTD1_9BACT</name>